<keyword evidence="5" id="KW-1133">Transmembrane helix</keyword>
<dbReference type="EC" id="2.7.13.3" evidence="2"/>
<dbReference type="CDD" id="cd00082">
    <property type="entry name" value="HisKA"/>
    <property type="match status" value="1"/>
</dbReference>
<dbReference type="SMART" id="SM00448">
    <property type="entry name" value="REC"/>
    <property type="match status" value="1"/>
</dbReference>
<reference evidence="8 9" key="1">
    <citation type="submission" date="2008-10" db="EMBL/GenBank/DDBJ databases">
        <title>Draft genome sequence of Parabacteroides johnsonii (DSM 18315).</title>
        <authorList>
            <person name="Sudarsanam P."/>
            <person name="Ley R."/>
            <person name="Guruge J."/>
            <person name="Turnbaugh P.J."/>
            <person name="Mahowald M."/>
            <person name="Liep D."/>
            <person name="Gordon J."/>
        </authorList>
    </citation>
    <scope>NUCLEOTIDE SEQUENCE [LARGE SCALE GENOMIC DNA]</scope>
    <source>
        <strain evidence="8 9">DSM 18315</strain>
    </source>
</reference>
<dbReference type="Proteomes" id="UP000005510">
    <property type="component" value="Unassembled WGS sequence"/>
</dbReference>
<dbReference type="InterPro" id="IPR036097">
    <property type="entry name" value="HisK_dim/P_sf"/>
</dbReference>
<dbReference type="PRINTS" id="PR00344">
    <property type="entry name" value="BCTRLSENSOR"/>
</dbReference>
<feature type="domain" description="Response regulatory" evidence="7">
    <location>
        <begin position="541"/>
        <end position="658"/>
    </location>
</feature>
<dbReference type="PROSITE" id="PS50109">
    <property type="entry name" value="HIS_KIN"/>
    <property type="match status" value="1"/>
</dbReference>
<dbReference type="RefSeq" id="WP_008151289.1">
    <property type="nucleotide sequence ID" value="NZ_CP102285.1"/>
</dbReference>
<keyword evidence="8" id="KW-0808">Transferase</keyword>
<proteinExistence type="predicted"/>
<evidence type="ECO:0000256" key="3">
    <source>
        <dbReference type="ARBA" id="ARBA00022553"/>
    </source>
</evidence>
<organism evidence="8 9">
    <name type="scientific">Parabacteroides johnsonii DSM 18315</name>
    <dbReference type="NCBI Taxonomy" id="537006"/>
    <lineage>
        <taxon>Bacteria</taxon>
        <taxon>Pseudomonadati</taxon>
        <taxon>Bacteroidota</taxon>
        <taxon>Bacteroidia</taxon>
        <taxon>Bacteroidales</taxon>
        <taxon>Tannerellaceae</taxon>
        <taxon>Parabacteroides</taxon>
    </lineage>
</organism>
<keyword evidence="8" id="KW-0418">Kinase</keyword>
<reference evidence="8 9" key="2">
    <citation type="submission" date="2008-10" db="EMBL/GenBank/DDBJ databases">
        <authorList>
            <person name="Fulton L."/>
            <person name="Clifton S."/>
            <person name="Fulton B."/>
            <person name="Xu J."/>
            <person name="Minx P."/>
            <person name="Pepin K.H."/>
            <person name="Johnson M."/>
            <person name="Bhonagiri V."/>
            <person name="Nash W.E."/>
            <person name="Mardis E.R."/>
            <person name="Wilson R.K."/>
        </authorList>
    </citation>
    <scope>NUCLEOTIDE SEQUENCE [LARGE SCALE GENOMIC DNA]</scope>
    <source>
        <strain evidence="8 9">DSM 18315</strain>
    </source>
</reference>
<accession>B7BDX4</accession>
<dbReference type="HOGENOM" id="CLU_000445_114_50_10"/>
<dbReference type="InterPro" id="IPR003594">
    <property type="entry name" value="HATPase_dom"/>
</dbReference>
<dbReference type="GO" id="GO:0000155">
    <property type="term" value="F:phosphorelay sensor kinase activity"/>
    <property type="evidence" value="ECO:0007669"/>
    <property type="project" value="InterPro"/>
</dbReference>
<dbReference type="InterPro" id="IPR036890">
    <property type="entry name" value="HATPase_C_sf"/>
</dbReference>
<dbReference type="PANTHER" id="PTHR43547:SF2">
    <property type="entry name" value="HYBRID SIGNAL TRANSDUCTION HISTIDINE KINASE C"/>
    <property type="match status" value="1"/>
</dbReference>
<dbReference type="Gene3D" id="1.10.287.130">
    <property type="match status" value="1"/>
</dbReference>
<dbReference type="InterPro" id="IPR003661">
    <property type="entry name" value="HisK_dim/P_dom"/>
</dbReference>
<dbReference type="PROSITE" id="PS50110">
    <property type="entry name" value="RESPONSE_REGULATORY"/>
    <property type="match status" value="1"/>
</dbReference>
<evidence type="ECO:0000313" key="9">
    <source>
        <dbReference type="Proteomes" id="UP000005510"/>
    </source>
</evidence>
<sequence length="773" mass="87110">MKVSLTQKIYAGSFLLLAVIAGMVVILIHERGRMREIDSEVHDLQSVRNDIHAAQLHITELSLLGESLISQENTDTAYYRRKRLSTDSLLLALKPRCRQHVRPGQIDTLRHLLADKETHLFRVVEAIGMQDAADSILVNHLPEVAERATRIRTVRKRRDNLLGALGAKKTVRILPSAGELHAFSDSLIAMQQEGTEEMETSADSLYAHNLALNARLNHLIKHLDRQAQEACSLREHKILEAQNRSTLLLASTLSAAILLLVLFHIAIHREIRRNLSEKKKREGLIDELQASNEKNRQLLQFRRNLMQTVSHELRTSLTAISGNAELLLRDEAPEDRTRHIRIVRESADRMASMTTELLEFFRLENRKEKLNIRPFRSGSIATVLETEFAPLAEAKGIEFVTDNRTAEVLGGDKERILRIGSNLLSNALKFTRSGRITLHTDYKDGLFTLSVQDTGTGIPKEKQEQIFAPFERLGNAVTQDGFGLGLAIVANLVKLMQGSASVESEPGKGSRFTVVLPLPKAEEVPEEEKAKDVHPSLAGCSVLAIDNDPVTLRLMREMYLQCGVSCDTCLTLTDLTDRIRDKDYDLLITDLKMPEANGYEILELLRMSDIGNSRTIPVVAATAAGYVSEDELREAGFSGLLPKPFSIDELMETTRHYSRERRNRQPDFSALLAFGDKRKTLEELIAETKKDMEEVRRVSERKDLAALNGLVHHLRSSWMVIRTERPLQKLHEAIHNEPRSDEEVACAVRVVLEQGETIIKAAGKEMKKWERLS</sequence>
<dbReference type="EMBL" id="ABYH01000350">
    <property type="protein sequence ID" value="EEC95358.1"/>
    <property type="molecule type" value="Genomic_DNA"/>
</dbReference>
<evidence type="ECO:0000256" key="2">
    <source>
        <dbReference type="ARBA" id="ARBA00012438"/>
    </source>
</evidence>
<dbReference type="SMART" id="SM00387">
    <property type="entry name" value="HATPase_c"/>
    <property type="match status" value="1"/>
</dbReference>
<dbReference type="SMART" id="SM00388">
    <property type="entry name" value="HisKA"/>
    <property type="match status" value="1"/>
</dbReference>
<dbReference type="PANTHER" id="PTHR43547">
    <property type="entry name" value="TWO-COMPONENT HISTIDINE KINASE"/>
    <property type="match status" value="1"/>
</dbReference>
<evidence type="ECO:0000313" key="8">
    <source>
        <dbReference type="EMBL" id="EEC95358.1"/>
    </source>
</evidence>
<name>B7BDX4_9BACT</name>
<dbReference type="Pfam" id="PF00512">
    <property type="entry name" value="HisKA"/>
    <property type="match status" value="1"/>
</dbReference>
<dbReference type="SUPFAM" id="SSF47384">
    <property type="entry name" value="Homodimeric domain of signal transducing histidine kinase"/>
    <property type="match status" value="1"/>
</dbReference>
<dbReference type="GeneID" id="93408867"/>
<feature type="domain" description="Histidine kinase" evidence="6">
    <location>
        <begin position="308"/>
        <end position="520"/>
    </location>
</feature>
<gene>
    <name evidence="8" type="ORF">PRABACTJOHN_03249</name>
</gene>
<evidence type="ECO:0000259" key="7">
    <source>
        <dbReference type="PROSITE" id="PS50110"/>
    </source>
</evidence>
<dbReference type="InterPro" id="IPR011006">
    <property type="entry name" value="CheY-like_superfamily"/>
</dbReference>
<dbReference type="InterPro" id="IPR001789">
    <property type="entry name" value="Sig_transdc_resp-reg_receiver"/>
</dbReference>
<dbReference type="Gene3D" id="3.40.50.2300">
    <property type="match status" value="1"/>
</dbReference>
<evidence type="ECO:0000259" key="6">
    <source>
        <dbReference type="PROSITE" id="PS50109"/>
    </source>
</evidence>
<feature type="transmembrane region" description="Helical" evidence="5">
    <location>
        <begin position="12"/>
        <end position="29"/>
    </location>
</feature>
<feature type="transmembrane region" description="Helical" evidence="5">
    <location>
        <begin position="247"/>
        <end position="267"/>
    </location>
</feature>
<comment type="caution">
    <text evidence="8">The sequence shown here is derived from an EMBL/GenBank/DDBJ whole genome shotgun (WGS) entry which is preliminary data.</text>
</comment>
<evidence type="ECO:0000256" key="5">
    <source>
        <dbReference type="SAM" id="Phobius"/>
    </source>
</evidence>
<evidence type="ECO:0000256" key="4">
    <source>
        <dbReference type="PROSITE-ProRule" id="PRU00169"/>
    </source>
</evidence>
<protein>
    <recommendedName>
        <fullName evidence="2">histidine kinase</fullName>
        <ecNumber evidence="2">2.7.13.3</ecNumber>
    </recommendedName>
</protein>
<dbReference type="AlphaFoldDB" id="B7BDX4"/>
<keyword evidence="3 4" id="KW-0597">Phosphoprotein</keyword>
<keyword evidence="5" id="KW-0812">Transmembrane</keyword>
<dbReference type="InterPro" id="IPR005467">
    <property type="entry name" value="His_kinase_dom"/>
</dbReference>
<dbReference type="Pfam" id="PF00072">
    <property type="entry name" value="Response_reg"/>
    <property type="match status" value="1"/>
</dbReference>
<evidence type="ECO:0000256" key="1">
    <source>
        <dbReference type="ARBA" id="ARBA00000085"/>
    </source>
</evidence>
<dbReference type="Gene3D" id="3.30.565.10">
    <property type="entry name" value="Histidine kinase-like ATPase, C-terminal domain"/>
    <property type="match status" value="1"/>
</dbReference>
<dbReference type="InterPro" id="IPR004358">
    <property type="entry name" value="Sig_transdc_His_kin-like_C"/>
</dbReference>
<dbReference type="STRING" id="537006.PRABACTJOHN_03249"/>
<dbReference type="SUPFAM" id="SSF55874">
    <property type="entry name" value="ATPase domain of HSP90 chaperone/DNA topoisomerase II/histidine kinase"/>
    <property type="match status" value="1"/>
</dbReference>
<feature type="modified residue" description="4-aspartylphosphate" evidence="4">
    <location>
        <position position="590"/>
    </location>
</feature>
<dbReference type="Pfam" id="PF02518">
    <property type="entry name" value="HATPase_c"/>
    <property type="match status" value="1"/>
</dbReference>
<dbReference type="SUPFAM" id="SSF52172">
    <property type="entry name" value="CheY-like"/>
    <property type="match status" value="1"/>
</dbReference>
<comment type="catalytic activity">
    <reaction evidence="1">
        <text>ATP + protein L-histidine = ADP + protein N-phospho-L-histidine.</text>
        <dbReference type="EC" id="2.7.13.3"/>
    </reaction>
</comment>
<keyword evidence="5" id="KW-0472">Membrane</keyword>